<dbReference type="EMBL" id="KV425919">
    <property type="protein sequence ID" value="KZV98427.1"/>
    <property type="molecule type" value="Genomic_DNA"/>
</dbReference>
<dbReference type="Proteomes" id="UP000077266">
    <property type="component" value="Unassembled WGS sequence"/>
</dbReference>
<protein>
    <submittedName>
        <fullName evidence="1">Uncharacterized protein</fullName>
    </submittedName>
</protein>
<accession>A0A165LWJ2</accession>
<dbReference type="InParanoid" id="A0A165LWJ2"/>
<sequence length="229" mass="24807">MRRKSSRPEGQVQILQERLPELECSVAEAAYSSTLGFPAVFVRASDAAYWHFVPVCDARAAIVAHLPPTARNGLPATRASPPPAVRAAASYRDYADVTTGSLRKGPLRYIIACQGTHPRGCQERSQESDLADALYYHALTPSRVGVHDPGNSPPSWAILDHPAVILDHPAVILVDSSNPPFSAVDPGTHGRNIALLRPNKPSSNQYRLALSRIIQVPAGLRSKLRVTSR</sequence>
<dbReference type="AlphaFoldDB" id="A0A165LWJ2"/>
<name>A0A165LWJ2_EXIGL</name>
<evidence type="ECO:0000313" key="1">
    <source>
        <dbReference type="EMBL" id="KZV98427.1"/>
    </source>
</evidence>
<reference evidence="1 2" key="1">
    <citation type="journal article" date="2016" name="Mol. Biol. Evol.">
        <title>Comparative Genomics of Early-Diverging Mushroom-Forming Fungi Provides Insights into the Origins of Lignocellulose Decay Capabilities.</title>
        <authorList>
            <person name="Nagy L.G."/>
            <person name="Riley R."/>
            <person name="Tritt A."/>
            <person name="Adam C."/>
            <person name="Daum C."/>
            <person name="Floudas D."/>
            <person name="Sun H."/>
            <person name="Yadav J.S."/>
            <person name="Pangilinan J."/>
            <person name="Larsson K.H."/>
            <person name="Matsuura K."/>
            <person name="Barry K."/>
            <person name="Labutti K."/>
            <person name="Kuo R."/>
            <person name="Ohm R.A."/>
            <person name="Bhattacharya S.S."/>
            <person name="Shirouzu T."/>
            <person name="Yoshinaga Y."/>
            <person name="Martin F.M."/>
            <person name="Grigoriev I.V."/>
            <person name="Hibbett D.S."/>
        </authorList>
    </citation>
    <scope>NUCLEOTIDE SEQUENCE [LARGE SCALE GENOMIC DNA]</scope>
    <source>
        <strain evidence="1 2">HHB12029</strain>
    </source>
</reference>
<organism evidence="1 2">
    <name type="scientific">Exidia glandulosa HHB12029</name>
    <dbReference type="NCBI Taxonomy" id="1314781"/>
    <lineage>
        <taxon>Eukaryota</taxon>
        <taxon>Fungi</taxon>
        <taxon>Dikarya</taxon>
        <taxon>Basidiomycota</taxon>
        <taxon>Agaricomycotina</taxon>
        <taxon>Agaricomycetes</taxon>
        <taxon>Auriculariales</taxon>
        <taxon>Exidiaceae</taxon>
        <taxon>Exidia</taxon>
    </lineage>
</organism>
<gene>
    <name evidence="1" type="ORF">EXIGLDRAFT_832218</name>
</gene>
<proteinExistence type="predicted"/>
<evidence type="ECO:0000313" key="2">
    <source>
        <dbReference type="Proteomes" id="UP000077266"/>
    </source>
</evidence>
<keyword evidence="2" id="KW-1185">Reference proteome</keyword>